<dbReference type="EMBL" id="ONZG01000005">
    <property type="protein sequence ID" value="SPJ28726.1"/>
    <property type="molecule type" value="Genomic_DNA"/>
</dbReference>
<dbReference type="InterPro" id="IPR036627">
    <property type="entry name" value="CobW-likC_sf"/>
</dbReference>
<dbReference type="PANTHER" id="PTHR13748:SF62">
    <property type="entry name" value="COBW DOMAIN-CONTAINING PROTEIN"/>
    <property type="match status" value="1"/>
</dbReference>
<dbReference type="GO" id="GO:0005737">
    <property type="term" value="C:cytoplasm"/>
    <property type="evidence" value="ECO:0007669"/>
    <property type="project" value="TreeGrafter"/>
</dbReference>
<dbReference type="Pfam" id="PF07683">
    <property type="entry name" value="CobW_C"/>
    <property type="match status" value="1"/>
</dbReference>
<keyword evidence="1" id="KW-0547">Nucleotide-binding</keyword>
<dbReference type="PANTHER" id="PTHR13748">
    <property type="entry name" value="COBW-RELATED"/>
    <property type="match status" value="1"/>
</dbReference>
<dbReference type="SUPFAM" id="SSF90002">
    <property type="entry name" value="Hypothetical protein YjiA, C-terminal domain"/>
    <property type="match status" value="1"/>
</dbReference>
<evidence type="ECO:0000313" key="9">
    <source>
        <dbReference type="Proteomes" id="UP000244898"/>
    </source>
</evidence>
<comment type="catalytic activity">
    <reaction evidence="6">
        <text>GTP + H2O = GDP + phosphate + H(+)</text>
        <dbReference type="Rhea" id="RHEA:19669"/>
        <dbReference type="ChEBI" id="CHEBI:15377"/>
        <dbReference type="ChEBI" id="CHEBI:15378"/>
        <dbReference type="ChEBI" id="CHEBI:37565"/>
        <dbReference type="ChEBI" id="CHEBI:43474"/>
        <dbReference type="ChEBI" id="CHEBI:58189"/>
    </reaction>
    <physiologicalReaction direction="left-to-right" evidence="6">
        <dbReference type="Rhea" id="RHEA:19670"/>
    </physiologicalReaction>
</comment>
<dbReference type="GO" id="GO:0016787">
    <property type="term" value="F:hydrolase activity"/>
    <property type="evidence" value="ECO:0007669"/>
    <property type="project" value="UniProtKB-KW"/>
</dbReference>
<dbReference type="Gene3D" id="3.40.50.300">
    <property type="entry name" value="P-loop containing nucleotide triphosphate hydrolases"/>
    <property type="match status" value="1"/>
</dbReference>
<dbReference type="CDD" id="cd03112">
    <property type="entry name" value="CobW-like"/>
    <property type="match status" value="1"/>
</dbReference>
<evidence type="ECO:0000256" key="4">
    <source>
        <dbReference type="ARBA" id="ARBA00034320"/>
    </source>
</evidence>
<dbReference type="RefSeq" id="WP_108787440.1">
    <property type="nucleotide sequence ID" value="NZ_ONZG01000005.1"/>
</dbReference>
<feature type="domain" description="CobW C-terminal" evidence="7">
    <location>
        <begin position="253"/>
        <end position="347"/>
    </location>
</feature>
<keyword evidence="3" id="KW-0143">Chaperone</keyword>
<protein>
    <submittedName>
        <fullName evidence="8">Putative GTP-binding protein YjiA</fullName>
    </submittedName>
</protein>
<evidence type="ECO:0000259" key="7">
    <source>
        <dbReference type="SMART" id="SM00833"/>
    </source>
</evidence>
<dbReference type="SMART" id="SM00833">
    <property type="entry name" value="CobW_C"/>
    <property type="match status" value="1"/>
</dbReference>
<evidence type="ECO:0000256" key="6">
    <source>
        <dbReference type="ARBA" id="ARBA00049117"/>
    </source>
</evidence>
<dbReference type="InterPro" id="IPR051316">
    <property type="entry name" value="Zinc-reg_GTPase_activator"/>
</dbReference>
<dbReference type="GO" id="GO:0000166">
    <property type="term" value="F:nucleotide binding"/>
    <property type="evidence" value="ECO:0007669"/>
    <property type="project" value="UniProtKB-KW"/>
</dbReference>
<sequence>MSEPRVPVTLLTGFLGVGKTTLLNNVLTHPDTGRVAVVVNEFGDAGLDHEIIEVTPEDITLLSSGCICCSLRGDLVEAIPNLLTRRERGELEFDRIVIETTGLADPSPIQRTLIMEPSLAKLIKLDGIVTLVDAVNGAKTLDAHFEAVSQATMADLIVLTKTDIAETAQIQHLRARLERLNAARIIEVDEAVAQPALLWACSAIKQDAPQADVLTWLTPKPDTAKGDPFANLSGFAPSAPANVAVLSVHEGRIESASLVVDKPLDRQRLGIWLSDLIMGQGENILRVKGILFFKGEDTPTVFHCVQHTIEPPVQLKTWYGGDRRSKIVIIARDMSSSRLQSLLSAIETT</sequence>
<keyword evidence="9" id="KW-1185">Reference proteome</keyword>
<name>A0A2R8C8N2_9RHOB</name>
<dbReference type="Gene3D" id="3.30.1220.10">
    <property type="entry name" value="CobW-like, C-terminal domain"/>
    <property type="match status" value="1"/>
</dbReference>
<comment type="similarity">
    <text evidence="4">Belongs to the SIMIBI class G3E GTPase family. ZNG1 subfamily.</text>
</comment>
<evidence type="ECO:0000256" key="3">
    <source>
        <dbReference type="ARBA" id="ARBA00023186"/>
    </source>
</evidence>
<accession>A0A2R8C8N2</accession>
<dbReference type="InterPro" id="IPR003495">
    <property type="entry name" value="CobW/HypB/UreG_nucleotide-bd"/>
</dbReference>
<evidence type="ECO:0000256" key="5">
    <source>
        <dbReference type="ARBA" id="ARBA00045658"/>
    </source>
</evidence>
<evidence type="ECO:0000313" key="8">
    <source>
        <dbReference type="EMBL" id="SPJ28726.1"/>
    </source>
</evidence>
<dbReference type="AlphaFoldDB" id="A0A2R8C8N2"/>
<dbReference type="Proteomes" id="UP000244898">
    <property type="component" value="Unassembled WGS sequence"/>
</dbReference>
<proteinExistence type="inferred from homology"/>
<evidence type="ECO:0000256" key="1">
    <source>
        <dbReference type="ARBA" id="ARBA00022741"/>
    </source>
</evidence>
<dbReference type="OrthoDB" id="9808822at2"/>
<dbReference type="InterPro" id="IPR027417">
    <property type="entry name" value="P-loop_NTPase"/>
</dbReference>
<dbReference type="SUPFAM" id="SSF52540">
    <property type="entry name" value="P-loop containing nucleoside triphosphate hydrolases"/>
    <property type="match status" value="1"/>
</dbReference>
<keyword evidence="2" id="KW-0378">Hydrolase</keyword>
<reference evidence="9" key="1">
    <citation type="submission" date="2018-03" db="EMBL/GenBank/DDBJ databases">
        <authorList>
            <person name="Rodrigo-Torres L."/>
            <person name="Arahal R. D."/>
            <person name="Lucena T."/>
        </authorList>
    </citation>
    <scope>NUCLEOTIDE SEQUENCE [LARGE SCALE GENOMIC DNA]</scope>
    <source>
        <strain evidence="9">CECT 7615</strain>
    </source>
</reference>
<organism evidence="8 9">
    <name type="scientific">Falsiruegeria mediterranea M17</name>
    <dbReference type="NCBI Taxonomy" id="1200281"/>
    <lineage>
        <taxon>Bacteria</taxon>
        <taxon>Pseudomonadati</taxon>
        <taxon>Pseudomonadota</taxon>
        <taxon>Alphaproteobacteria</taxon>
        <taxon>Rhodobacterales</taxon>
        <taxon>Roseobacteraceae</taxon>
        <taxon>Falsiruegeria</taxon>
    </lineage>
</organism>
<gene>
    <name evidence="8" type="primary">yjiA_1</name>
    <name evidence="8" type="ORF">TRM7615_02231</name>
</gene>
<evidence type="ECO:0000256" key="2">
    <source>
        <dbReference type="ARBA" id="ARBA00022801"/>
    </source>
</evidence>
<comment type="function">
    <text evidence="5">Zinc chaperone that directly transfers zinc cofactor to target proteins, thereby activating them. Zinc is transferred from the CXCC motif in the GTPase domain to the zinc binding site in target proteins in a process requiring GTP hydrolysis.</text>
</comment>
<dbReference type="InterPro" id="IPR011629">
    <property type="entry name" value="CobW-like_C"/>
</dbReference>
<dbReference type="Pfam" id="PF02492">
    <property type="entry name" value="cobW"/>
    <property type="match status" value="1"/>
</dbReference>